<dbReference type="Pfam" id="PF04445">
    <property type="entry name" value="SAM_MT"/>
    <property type="match status" value="1"/>
</dbReference>
<organism evidence="1 2">
    <name type="scientific">Halalkalibacter kiskunsagensis</name>
    <dbReference type="NCBI Taxonomy" id="1548599"/>
    <lineage>
        <taxon>Bacteria</taxon>
        <taxon>Bacillati</taxon>
        <taxon>Bacillota</taxon>
        <taxon>Bacilli</taxon>
        <taxon>Bacillales</taxon>
        <taxon>Bacillaceae</taxon>
        <taxon>Halalkalibacter</taxon>
    </lineage>
</organism>
<comment type="caution">
    <text evidence="1">The sequence shown here is derived from an EMBL/GenBank/DDBJ whole genome shotgun (WGS) entry which is preliminary data.</text>
</comment>
<dbReference type="RefSeq" id="WP_335961146.1">
    <property type="nucleotide sequence ID" value="NZ_JAXBLX010000014.1"/>
</dbReference>
<keyword evidence="1" id="KW-0489">Methyltransferase</keyword>
<dbReference type="Proteomes" id="UP001589838">
    <property type="component" value="Unassembled WGS sequence"/>
</dbReference>
<name>A0ABV6KGA4_9BACI</name>
<protein>
    <submittedName>
        <fullName evidence="1">Class I SAM-dependent methyltransferase</fullName>
        <ecNumber evidence="1">2.1.1.-</ecNumber>
    </submittedName>
</protein>
<dbReference type="EC" id="2.1.1.-" evidence="1"/>
<evidence type="ECO:0000313" key="1">
    <source>
        <dbReference type="EMBL" id="MFC0471970.1"/>
    </source>
</evidence>
<dbReference type="PANTHER" id="PTHR36112:SF1">
    <property type="entry name" value="RIBOSOMAL RNA SMALL SUBUNIT METHYLTRANSFERASE J"/>
    <property type="match status" value="1"/>
</dbReference>
<dbReference type="SUPFAM" id="SSF53335">
    <property type="entry name" value="S-adenosyl-L-methionine-dependent methyltransferases"/>
    <property type="match status" value="1"/>
</dbReference>
<dbReference type="InterPro" id="IPR029063">
    <property type="entry name" value="SAM-dependent_MTases_sf"/>
</dbReference>
<dbReference type="GO" id="GO:0032259">
    <property type="term" value="P:methylation"/>
    <property type="evidence" value="ECO:0007669"/>
    <property type="project" value="UniProtKB-KW"/>
</dbReference>
<evidence type="ECO:0000313" key="2">
    <source>
        <dbReference type="Proteomes" id="UP001589838"/>
    </source>
</evidence>
<proteinExistence type="predicted"/>
<accession>A0ABV6KGA4</accession>
<dbReference type="Gene3D" id="3.40.50.150">
    <property type="entry name" value="Vaccinia Virus protein VP39"/>
    <property type="match status" value="1"/>
</dbReference>
<keyword evidence="1" id="KW-0808">Transferase</keyword>
<keyword evidence="2" id="KW-1185">Reference proteome</keyword>
<gene>
    <name evidence="1" type="ORF">ACFFHM_16070</name>
</gene>
<dbReference type="GO" id="GO:0008168">
    <property type="term" value="F:methyltransferase activity"/>
    <property type="evidence" value="ECO:0007669"/>
    <property type="project" value="UniProtKB-KW"/>
</dbReference>
<dbReference type="PANTHER" id="PTHR36112">
    <property type="entry name" value="RIBOSOMAL RNA SMALL SUBUNIT METHYLTRANSFERASE J"/>
    <property type="match status" value="1"/>
</dbReference>
<sequence length="259" mass="28989">MIVTTARKGADVLAEKAQTLSVELKSRFILREDASVQDLIYSYGEDILVVGINKVTLYSKHGGHPFFYHPSSAMFRVKQFLKTGYDPLVSVAGLKSGMTFLDCTLGLASDSLVAQVAVGELGHVTGLEANLVLASIVRNGLKTWQDGSSLMLDAMKRIEVTHSHHSSYLANLPDHSFDVVYFDPMFDQHLSDSTAMRALKQFACHDDLTKDVINHALRVAKLRVVLKDHYESERFKKFGFHVIKRQHSAFHYGYIESIN</sequence>
<reference evidence="1 2" key="1">
    <citation type="submission" date="2024-09" db="EMBL/GenBank/DDBJ databases">
        <authorList>
            <person name="Sun Q."/>
            <person name="Mori K."/>
        </authorList>
    </citation>
    <scope>NUCLEOTIDE SEQUENCE [LARGE SCALE GENOMIC DNA]</scope>
    <source>
        <strain evidence="1 2">NCAIM B.02610</strain>
    </source>
</reference>
<dbReference type="EMBL" id="JBHLUX010000038">
    <property type="protein sequence ID" value="MFC0471970.1"/>
    <property type="molecule type" value="Genomic_DNA"/>
</dbReference>
<dbReference type="InterPro" id="IPR007536">
    <property type="entry name" value="16SrRNA_methylTrfase_J"/>
</dbReference>